<dbReference type="AlphaFoldDB" id="A0A9D2LEF2"/>
<reference evidence="1" key="1">
    <citation type="journal article" date="2021" name="PeerJ">
        <title>Extensive microbial diversity within the chicken gut microbiome revealed by metagenomics and culture.</title>
        <authorList>
            <person name="Gilroy R."/>
            <person name="Ravi A."/>
            <person name="Getino M."/>
            <person name="Pursley I."/>
            <person name="Horton D.L."/>
            <person name="Alikhan N.F."/>
            <person name="Baker D."/>
            <person name="Gharbi K."/>
            <person name="Hall N."/>
            <person name="Watson M."/>
            <person name="Adriaenssens E.M."/>
            <person name="Foster-Nyarko E."/>
            <person name="Jarju S."/>
            <person name="Secka A."/>
            <person name="Antonio M."/>
            <person name="Oren A."/>
            <person name="Chaudhuri R.R."/>
            <person name="La Ragione R."/>
            <person name="Hildebrand F."/>
            <person name="Pallen M.J."/>
        </authorList>
    </citation>
    <scope>NUCLEOTIDE SEQUENCE</scope>
    <source>
        <strain evidence="1">ChiHjej13B12-24818</strain>
    </source>
</reference>
<comment type="caution">
    <text evidence="1">The sequence shown here is derived from an EMBL/GenBank/DDBJ whole genome shotgun (WGS) entry which is preliminary data.</text>
</comment>
<evidence type="ECO:0008006" key="3">
    <source>
        <dbReference type="Google" id="ProtNLM"/>
    </source>
</evidence>
<organism evidence="1 2">
    <name type="scientific">Candidatus Brachybacterium merdavium</name>
    <dbReference type="NCBI Taxonomy" id="2838513"/>
    <lineage>
        <taxon>Bacteria</taxon>
        <taxon>Bacillati</taxon>
        <taxon>Actinomycetota</taxon>
        <taxon>Actinomycetes</taxon>
        <taxon>Micrococcales</taxon>
        <taxon>Dermabacteraceae</taxon>
        <taxon>Brachybacterium</taxon>
    </lineage>
</organism>
<dbReference type="EMBL" id="DWZH01000079">
    <property type="protein sequence ID" value="HJB10831.1"/>
    <property type="molecule type" value="Genomic_DNA"/>
</dbReference>
<protein>
    <recommendedName>
        <fullName evidence="3">RNA-binding protein</fullName>
    </recommendedName>
</protein>
<sequence length="363" mass="39906">MALIHPRSLELWHEWQRSRFRARSAAVGERLRSLRPGGASGQPPQYLLHSRKGEGEDRLLIAIDSDSAAARAALMTALPYLHAGVDVLAPADLDLPELAGSAWQRSRTTAPTELLDAGATRCVITLGGDRPAGALAHDWALGADIPAAVVQHRPLTPYAPPLPPHSTLLAWTEADGQFHRSGREDVEVRAVGSQLLWQLAHEGRADGDGRDRQEVTAELITSQRPVFLDQEETPGLPRRLSVRAARSFCRSESAVLRPRGSRRDALTRGLHTVLRRRGVEFEDPQTPLFDPPRPVVGILDPQLLEAAARGVPTWVYGRGMPSWVHEYWQRYGLRHWGGPPSPVPVPSADEPSRLIAQIVDGHE</sequence>
<reference evidence="1" key="2">
    <citation type="submission" date="2021-04" db="EMBL/GenBank/DDBJ databases">
        <authorList>
            <person name="Gilroy R."/>
        </authorList>
    </citation>
    <scope>NUCLEOTIDE SEQUENCE</scope>
    <source>
        <strain evidence="1">ChiHjej13B12-24818</strain>
    </source>
</reference>
<evidence type="ECO:0000313" key="2">
    <source>
        <dbReference type="Proteomes" id="UP000823823"/>
    </source>
</evidence>
<evidence type="ECO:0000313" key="1">
    <source>
        <dbReference type="EMBL" id="HJB10831.1"/>
    </source>
</evidence>
<gene>
    <name evidence="1" type="ORF">H9786_09950</name>
</gene>
<name>A0A9D2LEF2_9MICO</name>
<proteinExistence type="predicted"/>
<dbReference type="Proteomes" id="UP000823823">
    <property type="component" value="Unassembled WGS sequence"/>
</dbReference>
<accession>A0A9D2LEF2</accession>